<keyword evidence="2" id="KW-1185">Reference proteome</keyword>
<dbReference type="OrthoDB" id="4257943at2"/>
<reference evidence="1 2" key="2">
    <citation type="journal article" date="2002" name="Nature">
        <title>Complete genome sequence of the model actinomycete Streptomyces coelicolor A3(2).</title>
        <authorList>
            <person name="Bentley S.D."/>
            <person name="Chater K.F."/>
            <person name="Cerdeno-Tarraga A.M."/>
            <person name="Challis G.L."/>
            <person name="Thomson N.R."/>
            <person name="James K.D."/>
            <person name="Harris D.E."/>
            <person name="Quail M.A."/>
            <person name="Kieser H."/>
            <person name="Harper D."/>
            <person name="Bateman A."/>
            <person name="Brown S."/>
            <person name="Chandra G."/>
            <person name="Chen C.W."/>
            <person name="Collins M."/>
            <person name="Cronin A."/>
            <person name="Fraser A."/>
            <person name="Goble A."/>
            <person name="Hidalgo J."/>
            <person name="Hornsby T."/>
            <person name="Howarth S."/>
            <person name="Huang C.H."/>
            <person name="Kieser T."/>
            <person name="Larke L."/>
            <person name="Murphy L."/>
            <person name="Oliver K."/>
            <person name="O'Neil S."/>
            <person name="Rabbinowitsch E."/>
            <person name="Rajandream M.A."/>
            <person name="Rutherford K."/>
            <person name="Rutter S."/>
            <person name="Seeger K."/>
            <person name="Saunders D."/>
            <person name="Sharp S."/>
            <person name="Squares R."/>
            <person name="Squares S."/>
            <person name="Taylor K."/>
            <person name="Warren T."/>
            <person name="Wietzorrek A."/>
            <person name="Woodward J."/>
            <person name="Barrell B.G."/>
            <person name="Parkhill J."/>
            <person name="Hopwood D.A."/>
        </authorList>
    </citation>
    <scope>NUCLEOTIDE SEQUENCE [LARGE SCALE GENOMIC DNA]</scope>
    <source>
        <strain evidence="2">ATCC BAA-471 / A3(2) / M145</strain>
    </source>
</reference>
<dbReference type="PaxDb" id="100226-SCO6936"/>
<gene>
    <name evidence="1" type="ordered locus">SCO6936</name>
    <name evidence="1" type="ORF">SC1G8.08</name>
</gene>
<dbReference type="AlphaFoldDB" id="Q9KYK5"/>
<dbReference type="Proteomes" id="UP000001973">
    <property type="component" value="Chromosome"/>
</dbReference>
<evidence type="ECO:0000313" key="2">
    <source>
        <dbReference type="Proteomes" id="UP000001973"/>
    </source>
</evidence>
<dbReference type="EMBL" id="AL645882">
    <property type="protein sequence ID" value="CAB92225.1"/>
    <property type="molecule type" value="Genomic_DNA"/>
</dbReference>
<proteinExistence type="predicted"/>
<protein>
    <recommendedName>
        <fullName evidence="3">GNAT family N-acetyltransferase</fullName>
    </recommendedName>
</protein>
<reference evidence="1 2" key="1">
    <citation type="journal article" date="1996" name="Mol. Microbiol.">
        <title>A set of ordered cosmids and a detailed genetic and physical map for the 8 Mb Streptomyces coelicolor A3(2) chromosome.</title>
        <authorList>
            <person name="Redenbach M."/>
            <person name="Kieser H.M."/>
            <person name="Denapaite D."/>
            <person name="Eichner A."/>
            <person name="Cullum J."/>
            <person name="Kinashi H."/>
            <person name="Hopwood D.A."/>
        </authorList>
    </citation>
    <scope>NUCLEOTIDE SEQUENCE [LARGE SCALE GENOMIC DNA]</scope>
    <source>
        <strain evidence="2">ATCC BAA-471 / A3(2) / M145</strain>
    </source>
</reference>
<dbReference type="eggNOG" id="ENOG5031D2P">
    <property type="taxonomic scope" value="Bacteria"/>
</dbReference>
<evidence type="ECO:0000313" key="1">
    <source>
        <dbReference type="EMBL" id="CAB92225.1"/>
    </source>
</evidence>
<name>Q9KYK5_STRCO</name>
<dbReference type="InParanoid" id="Q9KYK5"/>
<dbReference type="KEGG" id="sco:SCO6936"/>
<dbReference type="HOGENOM" id="CLU_1446898_0_0_11"/>
<evidence type="ECO:0008006" key="3">
    <source>
        <dbReference type="Google" id="ProtNLM"/>
    </source>
</evidence>
<dbReference type="PATRIC" id="fig|100226.15.peg.7042"/>
<dbReference type="STRING" id="100226.gene:17764594"/>
<sequence>MRRPPTFLANEGAPASTSFAAKYPGAVYAVRRLRTDAERAEAAALVQDRQRWLTLRGLPVPAQADVPALFRDPHHTTSAGLFEDGKLLACMVPARDPGLSWGEGPCLRLGHIHTLPEQPDDITRLITLWASDFAARQSLPLVRAEIPAGHTLQAEPIAALLRRLTDMGWDVRGSGPGREGDRVARLELAAEHRPGLSALISCQAQAPHLAAEEGSST</sequence>
<accession>Q9KYK5</accession>
<dbReference type="EMBL" id="AL939129">
    <property type="protein sequence ID" value="CAB92225.1"/>
    <property type="molecule type" value="Genomic_DNA"/>
</dbReference>
<organism evidence="1 2">
    <name type="scientific">Streptomyces coelicolor (strain ATCC BAA-471 / A3(2) / M145)</name>
    <dbReference type="NCBI Taxonomy" id="100226"/>
    <lineage>
        <taxon>Bacteria</taxon>
        <taxon>Bacillati</taxon>
        <taxon>Actinomycetota</taxon>
        <taxon>Actinomycetes</taxon>
        <taxon>Kitasatosporales</taxon>
        <taxon>Streptomycetaceae</taxon>
        <taxon>Streptomyces</taxon>
        <taxon>Streptomyces albidoflavus group</taxon>
    </lineage>
</organism>